<comment type="subcellular location">
    <subcellularLocation>
        <location evidence="1">Nucleus</location>
    </subcellularLocation>
</comment>
<dbReference type="Gramene" id="KZN08363">
    <property type="protein sequence ID" value="KZN08363"/>
    <property type="gene ID" value="DCAR_000909"/>
</dbReference>
<name>A0A162B086_DAUCS</name>
<evidence type="ECO:0000256" key="5">
    <source>
        <dbReference type="ARBA" id="ARBA00023242"/>
    </source>
</evidence>
<evidence type="ECO:0000259" key="7">
    <source>
        <dbReference type="PROSITE" id="PS51369"/>
    </source>
</evidence>
<dbReference type="PANTHER" id="PTHR31072">
    <property type="entry name" value="TRANSCRIPTION FACTOR TCP4-RELATED"/>
    <property type="match status" value="1"/>
</dbReference>
<dbReference type="GO" id="GO:0005634">
    <property type="term" value="C:nucleus"/>
    <property type="evidence" value="ECO:0007669"/>
    <property type="project" value="UniProtKB-SubCell"/>
</dbReference>
<dbReference type="GO" id="GO:0043565">
    <property type="term" value="F:sequence-specific DNA binding"/>
    <property type="evidence" value="ECO:0007669"/>
    <property type="project" value="TreeGrafter"/>
</dbReference>
<proteinExistence type="predicted"/>
<dbReference type="PANTHER" id="PTHR31072:SF170">
    <property type="entry name" value="TRANSCRIPTION FACTOR TCP15-RELATED"/>
    <property type="match status" value="1"/>
</dbReference>
<evidence type="ECO:0000256" key="2">
    <source>
        <dbReference type="ARBA" id="ARBA00023015"/>
    </source>
</evidence>
<evidence type="ECO:0000313" key="8">
    <source>
        <dbReference type="EMBL" id="KZN08363.1"/>
    </source>
</evidence>
<keyword evidence="5" id="KW-0539">Nucleus</keyword>
<keyword evidence="4" id="KW-0804">Transcription</keyword>
<dbReference type="InterPro" id="IPR017887">
    <property type="entry name" value="TF_TCP_subgr"/>
</dbReference>
<dbReference type="STRING" id="79200.A0A162B086"/>
<evidence type="ECO:0000256" key="1">
    <source>
        <dbReference type="ARBA" id="ARBA00004123"/>
    </source>
</evidence>
<dbReference type="AlphaFoldDB" id="A0A162B086"/>
<organism evidence="8">
    <name type="scientific">Daucus carota subsp. sativus</name>
    <name type="common">Carrot</name>
    <dbReference type="NCBI Taxonomy" id="79200"/>
    <lineage>
        <taxon>Eukaryota</taxon>
        <taxon>Viridiplantae</taxon>
        <taxon>Streptophyta</taxon>
        <taxon>Embryophyta</taxon>
        <taxon>Tracheophyta</taxon>
        <taxon>Spermatophyta</taxon>
        <taxon>Magnoliopsida</taxon>
        <taxon>eudicotyledons</taxon>
        <taxon>Gunneridae</taxon>
        <taxon>Pentapetalae</taxon>
        <taxon>asterids</taxon>
        <taxon>campanulids</taxon>
        <taxon>Apiales</taxon>
        <taxon>Apiaceae</taxon>
        <taxon>Apioideae</taxon>
        <taxon>Scandiceae</taxon>
        <taxon>Daucinae</taxon>
        <taxon>Daucus</taxon>
        <taxon>Daucus sect. Daucus</taxon>
    </lineage>
</organism>
<dbReference type="Pfam" id="PF03634">
    <property type="entry name" value="TCP"/>
    <property type="match status" value="1"/>
</dbReference>
<evidence type="ECO:0000256" key="4">
    <source>
        <dbReference type="ARBA" id="ARBA00023163"/>
    </source>
</evidence>
<feature type="region of interest" description="Disordered" evidence="6">
    <location>
        <begin position="1"/>
        <end position="28"/>
    </location>
</feature>
<evidence type="ECO:0000256" key="3">
    <source>
        <dbReference type="ARBA" id="ARBA00023125"/>
    </source>
</evidence>
<comment type="caution">
    <text evidence="8">The sequence shown here is derived from an EMBL/GenBank/DDBJ whole genome shotgun (WGS) entry which is preliminary data.</text>
</comment>
<keyword evidence="3" id="KW-0238">DNA-binding</keyword>
<accession>A0A162B086</accession>
<dbReference type="EMBL" id="LNRQ01000001">
    <property type="protein sequence ID" value="KZN08363.1"/>
    <property type="molecule type" value="Genomic_DNA"/>
</dbReference>
<evidence type="ECO:0000256" key="6">
    <source>
        <dbReference type="SAM" id="MobiDB-lite"/>
    </source>
</evidence>
<dbReference type="GO" id="GO:0003700">
    <property type="term" value="F:DNA-binding transcription factor activity"/>
    <property type="evidence" value="ECO:0007669"/>
    <property type="project" value="InterPro"/>
</dbReference>
<sequence>MASSSSSERQSAPRKEKNVKGQGRGRRIRVSAPCAARIFQLKEDLGLKSEGETIQWLLEHGEESITRAKGGTPEITETDKEAELVDDDGGSRTGGQAPVGPRPVFIPGRGYWIVPEEGGGPQQVWPVPMALTHGICTTMQGTCAAEFSKHNQSTFS</sequence>
<keyword evidence="2" id="KW-0805">Transcription regulation</keyword>
<dbReference type="PROSITE" id="PS51369">
    <property type="entry name" value="TCP"/>
    <property type="match status" value="1"/>
</dbReference>
<reference evidence="8" key="1">
    <citation type="journal article" date="2016" name="Nat. Genet.">
        <title>A high-quality carrot genome assembly provides new insights into carotenoid accumulation and asterid genome evolution.</title>
        <authorList>
            <person name="Iorizzo M."/>
            <person name="Ellison S."/>
            <person name="Senalik D."/>
            <person name="Zeng P."/>
            <person name="Satapoomin P."/>
            <person name="Huang J."/>
            <person name="Bowman M."/>
            <person name="Iovene M."/>
            <person name="Sanseverino W."/>
            <person name="Cavagnaro P."/>
            <person name="Yildiz M."/>
            <person name="Macko-Podgorni A."/>
            <person name="Moranska E."/>
            <person name="Grzebelus E."/>
            <person name="Grzebelus D."/>
            <person name="Ashrafi H."/>
            <person name="Zheng Z."/>
            <person name="Cheng S."/>
            <person name="Spooner D."/>
            <person name="Van Deynze A."/>
            <person name="Simon P."/>
        </authorList>
    </citation>
    <scope>NUCLEOTIDE SEQUENCE [LARGE SCALE GENOMIC DNA]</scope>
    <source>
        <tissue evidence="8">Leaf</tissue>
    </source>
</reference>
<gene>
    <name evidence="8" type="ORF">DCAR_000909</name>
</gene>
<dbReference type="InterPro" id="IPR005333">
    <property type="entry name" value="Transcription_factor_TCP"/>
</dbReference>
<feature type="domain" description="TCP" evidence="7">
    <location>
        <begin position="14"/>
        <end position="68"/>
    </location>
</feature>
<protein>
    <recommendedName>
        <fullName evidence="7">TCP domain-containing protein</fullName>
    </recommendedName>
</protein>